<organism evidence="1 2">
    <name type="scientific">Amycolatopsis speibonae</name>
    <dbReference type="NCBI Taxonomy" id="1450224"/>
    <lineage>
        <taxon>Bacteria</taxon>
        <taxon>Bacillati</taxon>
        <taxon>Actinomycetota</taxon>
        <taxon>Actinomycetes</taxon>
        <taxon>Pseudonocardiales</taxon>
        <taxon>Pseudonocardiaceae</taxon>
        <taxon>Amycolatopsis</taxon>
    </lineage>
</organism>
<reference evidence="2" key="1">
    <citation type="journal article" date="2019" name="Int. J. Syst. Evol. Microbiol.">
        <title>The Global Catalogue of Microorganisms (GCM) 10K type strain sequencing project: providing services to taxonomists for standard genome sequencing and annotation.</title>
        <authorList>
            <consortium name="The Broad Institute Genomics Platform"/>
            <consortium name="The Broad Institute Genome Sequencing Center for Infectious Disease"/>
            <person name="Wu L."/>
            <person name="Ma J."/>
        </authorList>
    </citation>
    <scope>NUCLEOTIDE SEQUENCE [LARGE SCALE GENOMIC DNA]</scope>
    <source>
        <strain evidence="2">CGMCC 4.7676</strain>
    </source>
</reference>
<protein>
    <recommendedName>
        <fullName evidence="3">HEAT repeat domain-containing protein</fullName>
    </recommendedName>
</protein>
<accession>A0ABV7PAJ6</accession>
<keyword evidence="2" id="KW-1185">Reference proteome</keyword>
<evidence type="ECO:0008006" key="3">
    <source>
        <dbReference type="Google" id="ProtNLM"/>
    </source>
</evidence>
<name>A0ABV7PAJ6_9PSEU</name>
<evidence type="ECO:0000313" key="1">
    <source>
        <dbReference type="EMBL" id="MFC3456128.1"/>
    </source>
</evidence>
<dbReference type="RefSeq" id="WP_378247208.1">
    <property type="nucleotide sequence ID" value="NZ_JBHRWK010000127.1"/>
</dbReference>
<proteinExistence type="predicted"/>
<dbReference type="Proteomes" id="UP001595645">
    <property type="component" value="Unassembled WGS sequence"/>
</dbReference>
<comment type="caution">
    <text evidence="1">The sequence shown here is derived from an EMBL/GenBank/DDBJ whole genome shotgun (WGS) entry which is preliminary data.</text>
</comment>
<dbReference type="InterPro" id="IPR011989">
    <property type="entry name" value="ARM-like"/>
</dbReference>
<dbReference type="EMBL" id="JBHRWK010000127">
    <property type="protein sequence ID" value="MFC3456128.1"/>
    <property type="molecule type" value="Genomic_DNA"/>
</dbReference>
<evidence type="ECO:0000313" key="2">
    <source>
        <dbReference type="Proteomes" id="UP001595645"/>
    </source>
</evidence>
<sequence>MATAPYLATTELVRLFDDGDSEVRKAASAAIRVLHEPASASISERLVAAYVTSRAFPDNFGDLFHTLEQSLRLLPSTTIIACERAVEHAGVELGDLSRATAAISRDIVTVVLRLYRQGDATMRDRCLNVVDKLADVGAYGLLEALQHER</sequence>
<dbReference type="Gene3D" id="1.25.10.10">
    <property type="entry name" value="Leucine-rich Repeat Variant"/>
    <property type="match status" value="1"/>
</dbReference>
<gene>
    <name evidence="1" type="ORF">ACFOSH_42440</name>
</gene>